<dbReference type="OrthoDB" id="341421at2759"/>
<proteinExistence type="predicted"/>
<organism evidence="1 2">
    <name type="scientific">Hyphodiscus hymeniophilus</name>
    <dbReference type="NCBI Taxonomy" id="353542"/>
    <lineage>
        <taxon>Eukaryota</taxon>
        <taxon>Fungi</taxon>
        <taxon>Dikarya</taxon>
        <taxon>Ascomycota</taxon>
        <taxon>Pezizomycotina</taxon>
        <taxon>Leotiomycetes</taxon>
        <taxon>Helotiales</taxon>
        <taxon>Hyphodiscaceae</taxon>
        <taxon>Hyphodiscus</taxon>
    </lineage>
</organism>
<reference evidence="1" key="1">
    <citation type="submission" date="2019-07" db="EMBL/GenBank/DDBJ databases">
        <title>Hyphodiscus hymeniophilus genome sequencing and assembly.</title>
        <authorList>
            <person name="Kramer G."/>
            <person name="Nodwell J."/>
        </authorList>
    </citation>
    <scope>NUCLEOTIDE SEQUENCE</scope>
    <source>
        <strain evidence="1">ATCC 34498</strain>
    </source>
</reference>
<dbReference type="Proteomes" id="UP000785200">
    <property type="component" value="Unassembled WGS sequence"/>
</dbReference>
<dbReference type="AlphaFoldDB" id="A0A9P6VEE9"/>
<evidence type="ECO:0000313" key="1">
    <source>
        <dbReference type="EMBL" id="KAG0646339.1"/>
    </source>
</evidence>
<name>A0A9P6VEE9_9HELO</name>
<gene>
    <name evidence="1" type="ORF">D0Z07_8420</name>
</gene>
<comment type="caution">
    <text evidence="1">The sequence shown here is derived from an EMBL/GenBank/DDBJ whole genome shotgun (WGS) entry which is preliminary data.</text>
</comment>
<evidence type="ECO:0008006" key="3">
    <source>
        <dbReference type="Google" id="ProtNLM"/>
    </source>
</evidence>
<evidence type="ECO:0000313" key="2">
    <source>
        <dbReference type="Proteomes" id="UP000785200"/>
    </source>
</evidence>
<dbReference type="EMBL" id="VNKQ01000016">
    <property type="protein sequence ID" value="KAG0646339.1"/>
    <property type="molecule type" value="Genomic_DNA"/>
</dbReference>
<protein>
    <recommendedName>
        <fullName evidence="3">Suppressor of anucleate metulae protein B</fullName>
    </recommendedName>
</protein>
<sequence>MGRWGEGFFEGDDDLDISYYISQDAGIELYHYEVEQNPELDFGGKGLEATRDHLNNVVLSQLFRQYSTQKDFHYGTATKELSLTFLAALAMRVGATIQPECMEILHELYKTIPVSPKYSLPLFDSGFRGPMERQFEIALTHYKNDGTPHNFFAPRCALLGCDKSDADLLDGQKLMKCGKCKERRECQTGDWKSHKKVCETPEERHAALKGAGGFMSLNV</sequence>
<dbReference type="SUPFAM" id="SSF144232">
    <property type="entry name" value="HIT/MYND zinc finger-like"/>
    <property type="match status" value="1"/>
</dbReference>
<keyword evidence="2" id="KW-1185">Reference proteome</keyword>
<accession>A0A9P6VEE9</accession>